<dbReference type="Gene3D" id="1.10.10.10">
    <property type="entry name" value="Winged helix-like DNA-binding domain superfamily/Winged helix DNA-binding domain"/>
    <property type="match status" value="1"/>
</dbReference>
<dbReference type="EMBL" id="DNWC01000123">
    <property type="protein sequence ID" value="HBJ09204.1"/>
    <property type="molecule type" value="Genomic_DNA"/>
</dbReference>
<accession>A0A354M3W5</accession>
<dbReference type="Gene3D" id="3.30.420.40">
    <property type="match status" value="2"/>
</dbReference>
<dbReference type="Pfam" id="PF13412">
    <property type="entry name" value="HTH_24"/>
    <property type="match status" value="1"/>
</dbReference>
<organism evidence="2 3">
    <name type="scientific">Coprobacter fastidiosus</name>
    <dbReference type="NCBI Taxonomy" id="1099853"/>
    <lineage>
        <taxon>Bacteria</taxon>
        <taxon>Pseudomonadati</taxon>
        <taxon>Bacteroidota</taxon>
        <taxon>Bacteroidia</taxon>
        <taxon>Bacteroidales</taxon>
        <taxon>Barnesiellaceae</taxon>
        <taxon>Coprobacter</taxon>
    </lineage>
</organism>
<dbReference type="PANTHER" id="PTHR18964">
    <property type="entry name" value="ROK (REPRESSOR, ORF, KINASE) FAMILY"/>
    <property type="match status" value="1"/>
</dbReference>
<gene>
    <name evidence="2" type="ORF">DDY73_09390</name>
</gene>
<dbReference type="PANTHER" id="PTHR18964:SF149">
    <property type="entry name" value="BIFUNCTIONAL UDP-N-ACETYLGLUCOSAMINE 2-EPIMERASE_N-ACETYLMANNOSAMINE KINASE"/>
    <property type="match status" value="1"/>
</dbReference>
<sequence>MDNSSIYGVDTKKILIKKSIINFYIYNKGATIADLSKEFNLSGPTVAKIISEMIEEGFIIDYGKLKTCSGGRRPNLYGLNPESGYFVGVDIKKFGINIGIVNFKGDIVDLQTNISFKNENTIESFNALCEIIQTFINKHKSIRNKILDININISGRINAESGYSYSIFYFGERPLTDLFYEKLGYQVFIDNNTRAMLYGEYMSNNTNNAKNIIFVNISWGLGISIMINGQLYYGESGFSGEFGHISVFDNEELCHCGKKGCLETETSGSAIHRIFMQRVLNGENSILSASIKEGNNLTLSDIIDAVNKEDILAIDIIEEAGNKLGKYIAGLINIFNPGLVIIGGELSQTGDYISLPIISAINKFSLNLANKDSVITISKLKDKAGVIGACMLARNNYLKLSQIGYKY</sequence>
<dbReference type="AlphaFoldDB" id="A0A354M3W5"/>
<evidence type="ECO:0000313" key="3">
    <source>
        <dbReference type="Proteomes" id="UP000262954"/>
    </source>
</evidence>
<dbReference type="InterPro" id="IPR043129">
    <property type="entry name" value="ATPase_NBD"/>
</dbReference>
<dbReference type="Pfam" id="PF00480">
    <property type="entry name" value="ROK"/>
    <property type="match status" value="1"/>
</dbReference>
<reference evidence="2 3" key="1">
    <citation type="journal article" date="2018" name="Nat. Biotechnol.">
        <title>A standardized bacterial taxonomy based on genome phylogeny substantially revises the tree of life.</title>
        <authorList>
            <person name="Parks D.H."/>
            <person name="Chuvochina M."/>
            <person name="Waite D.W."/>
            <person name="Rinke C."/>
            <person name="Skarshewski A."/>
            <person name="Chaumeil P.A."/>
            <person name="Hugenholtz P."/>
        </authorList>
    </citation>
    <scope>NUCLEOTIDE SEQUENCE [LARGE SCALE GENOMIC DNA]</scope>
    <source>
        <strain evidence="2">UBA11482</strain>
    </source>
</reference>
<evidence type="ECO:0000256" key="1">
    <source>
        <dbReference type="ARBA" id="ARBA00006479"/>
    </source>
</evidence>
<dbReference type="SUPFAM" id="SSF53067">
    <property type="entry name" value="Actin-like ATPase domain"/>
    <property type="match status" value="2"/>
</dbReference>
<dbReference type="InterPro" id="IPR036390">
    <property type="entry name" value="WH_DNA-bd_sf"/>
</dbReference>
<dbReference type="InterPro" id="IPR036388">
    <property type="entry name" value="WH-like_DNA-bd_sf"/>
</dbReference>
<comment type="caution">
    <text evidence="2">The sequence shown here is derived from an EMBL/GenBank/DDBJ whole genome shotgun (WGS) entry which is preliminary data.</text>
</comment>
<protein>
    <submittedName>
        <fullName evidence="2">ROK family transcriptional regulator</fullName>
    </submittedName>
</protein>
<dbReference type="Proteomes" id="UP000262954">
    <property type="component" value="Unassembled WGS sequence"/>
</dbReference>
<dbReference type="InterPro" id="IPR000600">
    <property type="entry name" value="ROK"/>
</dbReference>
<name>A0A354M3W5_9BACT</name>
<evidence type="ECO:0000313" key="2">
    <source>
        <dbReference type="EMBL" id="HBJ09204.1"/>
    </source>
</evidence>
<comment type="similarity">
    <text evidence="1">Belongs to the ROK (NagC/XylR) family.</text>
</comment>
<proteinExistence type="inferred from homology"/>
<dbReference type="RefSeq" id="WP_302544695.1">
    <property type="nucleotide sequence ID" value="NZ_CAUBCP010000012.1"/>
</dbReference>
<dbReference type="SUPFAM" id="SSF46785">
    <property type="entry name" value="Winged helix' DNA-binding domain"/>
    <property type="match status" value="1"/>
</dbReference>